<evidence type="ECO:0000256" key="3">
    <source>
        <dbReference type="ARBA" id="ARBA00023180"/>
    </source>
</evidence>
<dbReference type="Pfam" id="PF00930">
    <property type="entry name" value="DPPIV_N"/>
    <property type="match status" value="1"/>
</dbReference>
<evidence type="ECO:0000313" key="6">
    <source>
        <dbReference type="Proteomes" id="UP000887013"/>
    </source>
</evidence>
<dbReference type="OrthoDB" id="6538166at2759"/>
<reference evidence="5" key="1">
    <citation type="submission" date="2020-08" db="EMBL/GenBank/DDBJ databases">
        <title>Multicomponent nature underlies the extraordinary mechanical properties of spider dragline silk.</title>
        <authorList>
            <person name="Kono N."/>
            <person name="Nakamura H."/>
            <person name="Mori M."/>
            <person name="Yoshida Y."/>
            <person name="Ohtoshi R."/>
            <person name="Malay A.D."/>
            <person name="Moran D.A.P."/>
            <person name="Tomita M."/>
            <person name="Numata K."/>
            <person name="Arakawa K."/>
        </authorList>
    </citation>
    <scope>NUCLEOTIDE SEQUENCE</scope>
</reference>
<feature type="domain" description="Dipeptidylpeptidase IV N-terminal" evidence="4">
    <location>
        <begin position="11"/>
        <end position="68"/>
    </location>
</feature>
<sequence>QTQPFLPDMPNAVFQYVVWGSKDSEMAYVYRNNIYYLSSYGTGAKPTALTQSGEEAVIFNGIPDWIYEGTFNLIYLNQLIHSSNHLKATE</sequence>
<evidence type="ECO:0000256" key="2">
    <source>
        <dbReference type="ARBA" id="ARBA00022825"/>
    </source>
</evidence>
<comment type="caution">
    <text evidence="5">The sequence shown here is derived from an EMBL/GenBank/DDBJ whole genome shotgun (WGS) entry which is preliminary data.</text>
</comment>
<accession>A0A8X6R6H3</accession>
<dbReference type="GO" id="GO:0004177">
    <property type="term" value="F:aminopeptidase activity"/>
    <property type="evidence" value="ECO:0007669"/>
    <property type="project" value="UniProtKB-KW"/>
</dbReference>
<dbReference type="PANTHER" id="PTHR11731:SF200">
    <property type="entry name" value="DIPEPTIDYL PEPTIDASE 10, ISOFORM B"/>
    <property type="match status" value="1"/>
</dbReference>
<dbReference type="EMBL" id="BMAW01039185">
    <property type="protein sequence ID" value="GFU54890.1"/>
    <property type="molecule type" value="Genomic_DNA"/>
</dbReference>
<keyword evidence="1" id="KW-0645">Protease</keyword>
<evidence type="ECO:0000256" key="1">
    <source>
        <dbReference type="ARBA" id="ARBA00022438"/>
    </source>
</evidence>
<keyword evidence="1" id="KW-0031">Aminopeptidase</keyword>
<evidence type="ECO:0000259" key="4">
    <source>
        <dbReference type="Pfam" id="PF00930"/>
    </source>
</evidence>
<keyword evidence="1" id="KW-0378">Hydrolase</keyword>
<dbReference type="GO" id="GO:0006508">
    <property type="term" value="P:proteolysis"/>
    <property type="evidence" value="ECO:0007669"/>
    <property type="project" value="InterPro"/>
</dbReference>
<gene>
    <name evidence="5" type="primary">VDPP4_3</name>
    <name evidence="5" type="ORF">NPIL_257591</name>
</gene>
<feature type="non-terminal residue" evidence="5">
    <location>
        <position position="1"/>
    </location>
</feature>
<dbReference type="GO" id="GO:0005886">
    <property type="term" value="C:plasma membrane"/>
    <property type="evidence" value="ECO:0007669"/>
    <property type="project" value="TreeGrafter"/>
</dbReference>
<keyword evidence="6" id="KW-1185">Reference proteome</keyword>
<dbReference type="InterPro" id="IPR050278">
    <property type="entry name" value="Serine_Prot_S9B/DPPIV"/>
</dbReference>
<name>A0A8X6R6H3_NEPPI</name>
<dbReference type="AlphaFoldDB" id="A0A8X6R6H3"/>
<dbReference type="Proteomes" id="UP000887013">
    <property type="component" value="Unassembled WGS sequence"/>
</dbReference>
<dbReference type="Gene3D" id="2.140.10.30">
    <property type="entry name" value="Dipeptidylpeptidase IV, N-terminal domain"/>
    <property type="match status" value="1"/>
</dbReference>
<protein>
    <submittedName>
        <fullName evidence="5">Dipeptidyl peptidase 4</fullName>
    </submittedName>
</protein>
<dbReference type="InterPro" id="IPR002469">
    <property type="entry name" value="Peptidase_S9B_N"/>
</dbReference>
<keyword evidence="3" id="KW-0325">Glycoprotein</keyword>
<proteinExistence type="predicted"/>
<dbReference type="GO" id="GO:0008236">
    <property type="term" value="F:serine-type peptidase activity"/>
    <property type="evidence" value="ECO:0007669"/>
    <property type="project" value="UniProtKB-KW"/>
</dbReference>
<dbReference type="PANTHER" id="PTHR11731">
    <property type="entry name" value="PROTEASE FAMILY S9B,C DIPEPTIDYL-PEPTIDASE IV-RELATED"/>
    <property type="match status" value="1"/>
</dbReference>
<keyword evidence="2" id="KW-0720">Serine protease</keyword>
<evidence type="ECO:0000313" key="5">
    <source>
        <dbReference type="EMBL" id="GFU54890.1"/>
    </source>
</evidence>
<organism evidence="5 6">
    <name type="scientific">Nephila pilipes</name>
    <name type="common">Giant wood spider</name>
    <name type="synonym">Nephila maculata</name>
    <dbReference type="NCBI Taxonomy" id="299642"/>
    <lineage>
        <taxon>Eukaryota</taxon>
        <taxon>Metazoa</taxon>
        <taxon>Ecdysozoa</taxon>
        <taxon>Arthropoda</taxon>
        <taxon>Chelicerata</taxon>
        <taxon>Arachnida</taxon>
        <taxon>Araneae</taxon>
        <taxon>Araneomorphae</taxon>
        <taxon>Entelegynae</taxon>
        <taxon>Araneoidea</taxon>
        <taxon>Nephilidae</taxon>
        <taxon>Nephila</taxon>
    </lineage>
</organism>
<dbReference type="SUPFAM" id="SSF82171">
    <property type="entry name" value="DPP6 N-terminal domain-like"/>
    <property type="match status" value="1"/>
</dbReference>